<dbReference type="AlphaFoldDB" id="A0A401GVH7"/>
<dbReference type="RefSeq" id="XP_027617102.1">
    <property type="nucleotide sequence ID" value="XM_027761301.1"/>
</dbReference>
<dbReference type="InParanoid" id="A0A401GVH7"/>
<organism evidence="1 2">
    <name type="scientific">Sparassis crispa</name>
    <dbReference type="NCBI Taxonomy" id="139825"/>
    <lineage>
        <taxon>Eukaryota</taxon>
        <taxon>Fungi</taxon>
        <taxon>Dikarya</taxon>
        <taxon>Basidiomycota</taxon>
        <taxon>Agaricomycotina</taxon>
        <taxon>Agaricomycetes</taxon>
        <taxon>Polyporales</taxon>
        <taxon>Sparassidaceae</taxon>
        <taxon>Sparassis</taxon>
    </lineage>
</organism>
<sequence>MLVQDVCSGAEELRAPHSNLQDLTLSGRIPYRTSEMQNLFLGAAQGSCDTQWAFISGHLSISSADKEESRLGES</sequence>
<evidence type="ECO:0000313" key="2">
    <source>
        <dbReference type="Proteomes" id="UP000287166"/>
    </source>
</evidence>
<reference evidence="1 2" key="1">
    <citation type="journal article" date="2018" name="Sci. Rep.">
        <title>Genome sequence of the cauliflower mushroom Sparassis crispa (Hanabiratake) and its association with beneficial usage.</title>
        <authorList>
            <person name="Kiyama R."/>
            <person name="Furutani Y."/>
            <person name="Kawaguchi K."/>
            <person name="Nakanishi T."/>
        </authorList>
    </citation>
    <scope>NUCLEOTIDE SEQUENCE [LARGE SCALE GENOMIC DNA]</scope>
</reference>
<accession>A0A401GVH7</accession>
<gene>
    <name evidence="1" type="ORF">SCP_0900670</name>
</gene>
<evidence type="ECO:0000313" key="1">
    <source>
        <dbReference type="EMBL" id="GBE86189.1"/>
    </source>
</evidence>
<dbReference type="GeneID" id="38783106"/>
<name>A0A401GVH7_9APHY</name>
<proteinExistence type="predicted"/>
<keyword evidence="2" id="KW-1185">Reference proteome</keyword>
<protein>
    <submittedName>
        <fullName evidence="1">Uncharacterized protein</fullName>
    </submittedName>
</protein>
<comment type="caution">
    <text evidence="1">The sequence shown here is derived from an EMBL/GenBank/DDBJ whole genome shotgun (WGS) entry which is preliminary data.</text>
</comment>
<dbReference type="EMBL" id="BFAD01000009">
    <property type="protein sequence ID" value="GBE86189.1"/>
    <property type="molecule type" value="Genomic_DNA"/>
</dbReference>
<dbReference type="Proteomes" id="UP000287166">
    <property type="component" value="Unassembled WGS sequence"/>
</dbReference>